<dbReference type="Proteomes" id="UP000515908">
    <property type="component" value="Chromosome 03"/>
</dbReference>
<dbReference type="PROSITE" id="PS50920">
    <property type="entry name" value="SOLCAR"/>
    <property type="match status" value="3"/>
</dbReference>
<evidence type="ECO:0000256" key="5">
    <source>
        <dbReference type="ARBA" id="ARBA00022737"/>
    </source>
</evidence>
<keyword evidence="9 10" id="KW-0472">Membrane</keyword>
<evidence type="ECO:0000256" key="2">
    <source>
        <dbReference type="ARBA" id="ARBA00006375"/>
    </source>
</evidence>
<evidence type="ECO:0000256" key="7">
    <source>
        <dbReference type="ARBA" id="ARBA00022989"/>
    </source>
</evidence>
<evidence type="ECO:0000256" key="4">
    <source>
        <dbReference type="ARBA" id="ARBA00022692"/>
    </source>
</evidence>
<dbReference type="InterPro" id="IPR023395">
    <property type="entry name" value="MCP_dom_sf"/>
</dbReference>
<dbReference type="SUPFAM" id="SSF103506">
    <property type="entry name" value="Mitochondrial carrier"/>
    <property type="match status" value="1"/>
</dbReference>
<reference evidence="12 13" key="1">
    <citation type="submission" date="2020-08" db="EMBL/GenBank/DDBJ databases">
        <authorList>
            <person name="Newling K."/>
            <person name="Davey J."/>
            <person name="Forrester S."/>
        </authorList>
    </citation>
    <scope>NUCLEOTIDE SEQUENCE [LARGE SCALE GENOMIC DNA]</scope>
    <source>
        <strain evidence="13">Crithidia deanei Carvalho (ATCC PRA-265)</strain>
    </source>
</reference>
<organism evidence="12 13">
    <name type="scientific">Angomonas deanei</name>
    <dbReference type="NCBI Taxonomy" id="59799"/>
    <lineage>
        <taxon>Eukaryota</taxon>
        <taxon>Discoba</taxon>
        <taxon>Euglenozoa</taxon>
        <taxon>Kinetoplastea</taxon>
        <taxon>Metakinetoplastina</taxon>
        <taxon>Trypanosomatida</taxon>
        <taxon>Trypanosomatidae</taxon>
        <taxon>Strigomonadinae</taxon>
        <taxon>Angomonas</taxon>
    </lineage>
</organism>
<dbReference type="AlphaFoldDB" id="A0A7G2C3A4"/>
<dbReference type="GO" id="GO:0055085">
    <property type="term" value="P:transmembrane transport"/>
    <property type="evidence" value="ECO:0007669"/>
    <property type="project" value="InterPro"/>
</dbReference>
<keyword evidence="8" id="KW-0496">Mitochondrion</keyword>
<dbReference type="InterPro" id="IPR002067">
    <property type="entry name" value="MCP"/>
</dbReference>
<dbReference type="VEuPathDB" id="TriTrypDB:ADEAN_000172300"/>
<evidence type="ECO:0000313" key="12">
    <source>
        <dbReference type="EMBL" id="CAD2214278.1"/>
    </source>
</evidence>
<dbReference type="EMBL" id="LR877147">
    <property type="protein sequence ID" value="CAD2214278.1"/>
    <property type="molecule type" value="Genomic_DNA"/>
</dbReference>
<dbReference type="Pfam" id="PF00153">
    <property type="entry name" value="Mito_carr"/>
    <property type="match status" value="3"/>
</dbReference>
<sequence length="299" mass="32627">MTHILEACTDGAIASCTALIVSNPFDVMRTRFQIQGEMMKRGSYVARYKNLPQGMALVAKEEGVLALQKGFCAAALWQITQNGIRIGMYPIVRDFVTRLTSRSHFLLDVLSAALCGVVGAVVSSPFVMLKTQLQADSVSSQTANSSAPKKGMWSTFRSIYRKGGVRGMWRGVTIAAQRTAVFSFSQLVSYDCAKRQVAPYCAPGLPTHIVASTISSFCIVLCTSPFDVVMTRSYNRRGGAGPSTNNTLKLLWEIYKVEGVHGLYKGSTAMFSRTAPHTIVTFVTLEYLKSLKVKTPAAH</sequence>
<evidence type="ECO:0000256" key="6">
    <source>
        <dbReference type="ARBA" id="ARBA00022792"/>
    </source>
</evidence>
<feature type="repeat" description="Solcar" evidence="10">
    <location>
        <begin position="103"/>
        <end position="196"/>
    </location>
</feature>
<evidence type="ECO:0000256" key="11">
    <source>
        <dbReference type="RuleBase" id="RU000488"/>
    </source>
</evidence>
<evidence type="ECO:0000256" key="8">
    <source>
        <dbReference type="ARBA" id="ARBA00023128"/>
    </source>
</evidence>
<dbReference type="InterPro" id="IPR051508">
    <property type="entry name" value="Mito_Carrier_Antiporter"/>
</dbReference>
<proteinExistence type="inferred from homology"/>
<comment type="similarity">
    <text evidence="2 11">Belongs to the mitochondrial carrier (TC 2.A.29) family.</text>
</comment>
<evidence type="ECO:0000256" key="1">
    <source>
        <dbReference type="ARBA" id="ARBA00004448"/>
    </source>
</evidence>
<keyword evidence="4 10" id="KW-0812">Transmembrane</keyword>
<name>A0A7G2C3A4_9TRYP</name>
<comment type="subcellular location">
    <subcellularLocation>
        <location evidence="1">Mitochondrion inner membrane</location>
        <topology evidence="1">Multi-pass membrane protein</topology>
    </subcellularLocation>
</comment>
<keyword evidence="7" id="KW-1133">Transmembrane helix</keyword>
<feature type="repeat" description="Solcar" evidence="10">
    <location>
        <begin position="203"/>
        <end position="291"/>
    </location>
</feature>
<evidence type="ECO:0000256" key="3">
    <source>
        <dbReference type="ARBA" id="ARBA00022448"/>
    </source>
</evidence>
<feature type="repeat" description="Solcar" evidence="10">
    <location>
        <begin position="2"/>
        <end position="95"/>
    </location>
</feature>
<protein>
    <submittedName>
        <fullName evidence="12">Mitochondrial carrier protein, putative</fullName>
    </submittedName>
</protein>
<dbReference type="PRINTS" id="PR00784">
    <property type="entry name" value="MTUNCOUPLING"/>
</dbReference>
<accession>A0A7G2C3A4</accession>
<keyword evidence="5" id="KW-0677">Repeat</keyword>
<evidence type="ECO:0000313" key="13">
    <source>
        <dbReference type="Proteomes" id="UP000515908"/>
    </source>
</evidence>
<dbReference type="PANTHER" id="PTHR45928">
    <property type="entry name" value="RE38146P"/>
    <property type="match status" value="1"/>
</dbReference>
<dbReference type="GO" id="GO:0005743">
    <property type="term" value="C:mitochondrial inner membrane"/>
    <property type="evidence" value="ECO:0007669"/>
    <property type="project" value="UniProtKB-SubCell"/>
</dbReference>
<evidence type="ECO:0000256" key="9">
    <source>
        <dbReference type="ARBA" id="ARBA00023136"/>
    </source>
</evidence>
<gene>
    <name evidence="12" type="ORF">ADEAN_000172300</name>
</gene>
<evidence type="ECO:0000256" key="10">
    <source>
        <dbReference type="PROSITE-ProRule" id="PRU00282"/>
    </source>
</evidence>
<dbReference type="Gene3D" id="1.50.40.10">
    <property type="entry name" value="Mitochondrial carrier domain"/>
    <property type="match status" value="1"/>
</dbReference>
<dbReference type="PANTHER" id="PTHR45928:SF1">
    <property type="entry name" value="RE38146P"/>
    <property type="match status" value="1"/>
</dbReference>
<keyword evidence="6" id="KW-0999">Mitochondrion inner membrane</keyword>
<dbReference type="InterPro" id="IPR018108">
    <property type="entry name" value="MCP_transmembrane"/>
</dbReference>
<keyword evidence="3 11" id="KW-0813">Transport</keyword>
<keyword evidence="13" id="KW-1185">Reference proteome</keyword>